<dbReference type="Pfam" id="PF01412">
    <property type="entry name" value="ArfGap"/>
    <property type="match status" value="1"/>
</dbReference>
<dbReference type="Pfam" id="PF02141">
    <property type="entry name" value="DENN"/>
    <property type="match status" value="1"/>
</dbReference>
<feature type="domain" description="Arf-GAP" evidence="3">
    <location>
        <begin position="106"/>
        <end position="203"/>
    </location>
</feature>
<dbReference type="PANTHER" id="PTHR12296:SF21">
    <property type="entry name" value="DENN DOMAIN-CONTAINING PROTEIN 3"/>
    <property type="match status" value="1"/>
</dbReference>
<evidence type="ECO:0000256" key="2">
    <source>
        <dbReference type="SAM" id="MobiDB-lite"/>
    </source>
</evidence>
<evidence type="ECO:0008006" key="7">
    <source>
        <dbReference type="Google" id="ProtNLM"/>
    </source>
</evidence>
<keyword evidence="1" id="KW-0479">Metal-binding</keyword>
<evidence type="ECO:0000259" key="3">
    <source>
        <dbReference type="PROSITE" id="PS50115"/>
    </source>
</evidence>
<dbReference type="GO" id="GO:0005096">
    <property type="term" value="F:GTPase activator activity"/>
    <property type="evidence" value="ECO:0007669"/>
    <property type="project" value="InterPro"/>
</dbReference>
<dbReference type="InterPro" id="IPR037516">
    <property type="entry name" value="Tripartite_DENN"/>
</dbReference>
<dbReference type="SMART" id="SM00800">
    <property type="entry name" value="uDENN"/>
    <property type="match status" value="1"/>
</dbReference>
<dbReference type="InterPro" id="IPR038508">
    <property type="entry name" value="ArfGAP_dom_sf"/>
</dbReference>
<dbReference type="Gene3D" id="3.40.50.11500">
    <property type="match status" value="1"/>
</dbReference>
<evidence type="ECO:0000313" key="6">
    <source>
        <dbReference type="Proteomes" id="UP001295423"/>
    </source>
</evidence>
<dbReference type="Pfam" id="PF03455">
    <property type="entry name" value="dDENN"/>
    <property type="match status" value="1"/>
</dbReference>
<dbReference type="SMART" id="SM00799">
    <property type="entry name" value="DENN"/>
    <property type="match status" value="1"/>
</dbReference>
<protein>
    <recommendedName>
        <fullName evidence="7">UDENN domain-containing protein</fullName>
    </recommendedName>
</protein>
<keyword evidence="1" id="KW-0863">Zinc-finger</keyword>
<dbReference type="PROSITE" id="PS50096">
    <property type="entry name" value="IQ"/>
    <property type="match status" value="2"/>
</dbReference>
<dbReference type="SMART" id="SM00105">
    <property type="entry name" value="ArfGap"/>
    <property type="match status" value="1"/>
</dbReference>
<dbReference type="SMART" id="SM00801">
    <property type="entry name" value="dDENN"/>
    <property type="match status" value="1"/>
</dbReference>
<dbReference type="InterPro" id="IPR037278">
    <property type="entry name" value="ARFGAP/RecO"/>
</dbReference>
<sequence>MDSESISSEVSKPKPPSIHKTLTSLLAIKTNRTCADCRVALVDPLQVHASFCPGQDEIRRNPKVGMALHDFSITHQNFAPPAMKKGLTQLPMDPSMYVNQKFGGHGVFLCSRCAEAHQCLGTAITRVVSVLGDDGIHWTQARVDFMEQCGGNERSWEVYEAYIPERWKERMLKPSSTPTERVFFVRAKYEALAFALPPPGRLAESAWLSILERNEVARRFVSPELKNIHSLTPSSPPPVKPNQQTNAAKDNVGALREPNALPNRLIDFFCVVECSMKIHPNDAKKDLSQLYSPEELSFWPEICDCYPPQDTHKQDTAFPVHLPSFVLPEGCKPSLRQRTPSFFTFVLTTGEGDRLYGGCLQIYDEMKGIEKVRNGIIGSGYEGKLPHFLEENSDDAPDFLFFSKSLVLLSHYPFFDLFRSSLKQLNMLTLLQSPMPIERYIVNLCQEVPLPPQGKIKVQFCLTPGKIIPIERPPCNKLPLVNFSYRPLFSTLSVSNIMVVLGCLMEECKVVLLSQYYSILCPVAEALLSALFPLEWQGIYIPLMPYAMLDLLDAPVPFLVGMSSRYLTEIDPKTRPRDLVFVDLDRDVVQLGIDEETGDRRKIPNLPNRDAVKLRAALEECGGSAYMLPNSGIKGCVMSGITETVLVTNEERPRYARMENVRIDEDSLGRKAVFERTDSAYDGEKDSTDIQTTGHWKEDDDVSILSGDHSVVMSKIRTASLMKMKNPLFTSTRKKKEKILTQSNRAGGQGHLLELMEIDGFNANGIRAAFLRFFVTVFMNYQEFLLPEGQNDLFDDVQFIKGVDYEQSAREYLVRVIQTQMFQIFLETRSQDPNNPRIRFFDESILEKLNRSKKTTLVNGGKKLATPFLDDESDKITKTFTPPPPNRLGLPDDGKAYQYGSFPSLNESLFSRVRPPTNFHNGQRLDRRQAMRSTKSFKLSKAQKTQRDLLKTMVTKPDMTEGLPMGVTSDIKQRISDATKRSVKDLETALTSIAPSLGFYSKSHSRLRVKGGSKGDSRGSSLKSGKQESKSAKSAEQRDDSTSGESISSHVPDSIVIPLSRSETIIINARRKQAILLDVIIKIQAICRMYLIKKQCKTGKPWKEGLMSRSAIQIQSHFRRYVARCQFEKVRIATILIQSFLRGRKACTIYFLVIELVAKGQAGIRGFLVRRRMSQVCAGRMAEYRRRIFSLWKIAYVPLSFRTKFWPTILSDKSFAQLRHCESEILRLINLAGLIVDRTASFADAITSTAETLGLDNSIYVMSKHITELLSVPPENAPTVDLSMAEGFEGAERLQLHERLDSSAVASYLEAFYTAFGIAMKEKKKKETLANLIWTSYDQVDISVSWMMKVFPELEGALNIAFHDTSSKSRRRFSKATKVVTAPVDRKLWDEISLEGKTRKHMNEVATIYITKVPTLMAKLDELDKREKLKWEAYRMAMMKAYGSSNWASCRREMIQDYLSMKPRLIEI</sequence>
<evidence type="ECO:0000313" key="5">
    <source>
        <dbReference type="EMBL" id="CAJ1940240.1"/>
    </source>
</evidence>
<dbReference type="Pfam" id="PF03456">
    <property type="entry name" value="uDENN"/>
    <property type="match status" value="1"/>
</dbReference>
<dbReference type="GO" id="GO:0031410">
    <property type="term" value="C:cytoplasmic vesicle"/>
    <property type="evidence" value="ECO:0007669"/>
    <property type="project" value="TreeGrafter"/>
</dbReference>
<dbReference type="InterPro" id="IPR005112">
    <property type="entry name" value="dDENN_dom"/>
</dbReference>
<dbReference type="InterPro" id="IPR001164">
    <property type="entry name" value="ArfGAP_dom"/>
</dbReference>
<dbReference type="Pfam" id="PF00612">
    <property type="entry name" value="IQ"/>
    <property type="match status" value="2"/>
</dbReference>
<name>A0AAD2CR89_9STRA</name>
<comment type="caution">
    <text evidence="5">The sequence shown here is derived from an EMBL/GenBank/DDBJ whole genome shotgun (WGS) entry which is preliminary data.</text>
</comment>
<feature type="region of interest" description="Disordered" evidence="2">
    <location>
        <begin position="1005"/>
        <end position="1050"/>
    </location>
</feature>
<reference evidence="5" key="1">
    <citation type="submission" date="2023-08" db="EMBL/GenBank/DDBJ databases">
        <authorList>
            <person name="Audoor S."/>
            <person name="Bilcke G."/>
        </authorList>
    </citation>
    <scope>NUCLEOTIDE SEQUENCE</scope>
</reference>
<organism evidence="5 6">
    <name type="scientific">Cylindrotheca closterium</name>
    <dbReference type="NCBI Taxonomy" id="2856"/>
    <lineage>
        <taxon>Eukaryota</taxon>
        <taxon>Sar</taxon>
        <taxon>Stramenopiles</taxon>
        <taxon>Ochrophyta</taxon>
        <taxon>Bacillariophyta</taxon>
        <taxon>Bacillariophyceae</taxon>
        <taxon>Bacillariophycidae</taxon>
        <taxon>Bacillariales</taxon>
        <taxon>Bacillariaceae</taxon>
        <taxon>Cylindrotheca</taxon>
    </lineage>
</organism>
<dbReference type="EMBL" id="CAKOGP040000890">
    <property type="protein sequence ID" value="CAJ1940240.1"/>
    <property type="molecule type" value="Genomic_DNA"/>
</dbReference>
<dbReference type="InterPro" id="IPR005113">
    <property type="entry name" value="uDENN_dom"/>
</dbReference>
<dbReference type="Proteomes" id="UP001295423">
    <property type="component" value="Unassembled WGS sequence"/>
</dbReference>
<dbReference type="InterPro" id="IPR027417">
    <property type="entry name" value="P-loop_NTPase"/>
</dbReference>
<accession>A0AAD2CR89</accession>
<dbReference type="Gene3D" id="3.30.450.200">
    <property type="match status" value="1"/>
</dbReference>
<keyword evidence="1" id="KW-0862">Zinc</keyword>
<dbReference type="Gene3D" id="1.20.5.190">
    <property type="match status" value="1"/>
</dbReference>
<dbReference type="PROSITE" id="PS50115">
    <property type="entry name" value="ARFGAP"/>
    <property type="match status" value="1"/>
</dbReference>
<keyword evidence="6" id="KW-1185">Reference proteome</keyword>
<feature type="compositionally biased region" description="Basic and acidic residues" evidence="2">
    <location>
        <begin position="1025"/>
        <end position="1041"/>
    </location>
</feature>
<gene>
    <name evidence="5" type="ORF">CYCCA115_LOCUS6943</name>
</gene>
<dbReference type="InterPro" id="IPR000048">
    <property type="entry name" value="IQ_motif_EF-hand-BS"/>
</dbReference>
<dbReference type="PROSITE" id="PS50211">
    <property type="entry name" value="DENN"/>
    <property type="match status" value="1"/>
</dbReference>
<dbReference type="InterPro" id="IPR043153">
    <property type="entry name" value="DENN_C"/>
</dbReference>
<dbReference type="GO" id="GO:0008270">
    <property type="term" value="F:zinc ion binding"/>
    <property type="evidence" value="ECO:0007669"/>
    <property type="project" value="UniProtKB-KW"/>
</dbReference>
<feature type="domain" description="UDENN" evidence="4">
    <location>
        <begin position="284"/>
        <end position="836"/>
    </location>
</feature>
<dbReference type="InterPro" id="IPR001194">
    <property type="entry name" value="cDENN_dom"/>
</dbReference>
<dbReference type="SUPFAM" id="SSF52540">
    <property type="entry name" value="P-loop containing nucleoside triphosphate hydrolases"/>
    <property type="match status" value="1"/>
</dbReference>
<dbReference type="SMART" id="SM00015">
    <property type="entry name" value="IQ"/>
    <property type="match status" value="4"/>
</dbReference>
<proteinExistence type="predicted"/>
<evidence type="ECO:0000256" key="1">
    <source>
        <dbReference type="PROSITE-ProRule" id="PRU00288"/>
    </source>
</evidence>
<dbReference type="GO" id="GO:0032483">
    <property type="term" value="P:regulation of Rab protein signal transduction"/>
    <property type="evidence" value="ECO:0007669"/>
    <property type="project" value="TreeGrafter"/>
</dbReference>
<dbReference type="InterPro" id="IPR051696">
    <property type="entry name" value="DENN_Domain_GEFs"/>
</dbReference>
<evidence type="ECO:0000259" key="4">
    <source>
        <dbReference type="PROSITE" id="PS50211"/>
    </source>
</evidence>
<dbReference type="Gene3D" id="1.10.220.150">
    <property type="entry name" value="Arf GTPase activating protein"/>
    <property type="match status" value="1"/>
</dbReference>
<dbReference type="PANTHER" id="PTHR12296">
    <property type="entry name" value="DENN DOMAIN-CONTAINING PROTEIN 4"/>
    <property type="match status" value="1"/>
</dbReference>
<dbReference type="SUPFAM" id="SSF57863">
    <property type="entry name" value="ArfGap/RecO-like zinc finger"/>
    <property type="match status" value="1"/>
</dbReference>